<dbReference type="Gene3D" id="3.60.110.10">
    <property type="entry name" value="Carbon-nitrogen hydrolase"/>
    <property type="match status" value="1"/>
</dbReference>
<dbReference type="EMBL" id="POUD01000099">
    <property type="protein sequence ID" value="PZG15716.1"/>
    <property type="molecule type" value="Genomic_DNA"/>
</dbReference>
<keyword evidence="3" id="KW-1185">Reference proteome</keyword>
<evidence type="ECO:0000313" key="2">
    <source>
        <dbReference type="EMBL" id="PZG15716.1"/>
    </source>
</evidence>
<dbReference type="InterPro" id="IPR003010">
    <property type="entry name" value="C-N_Hydrolase"/>
</dbReference>
<dbReference type="Pfam" id="PF00795">
    <property type="entry name" value="CN_hydrolase"/>
    <property type="match status" value="1"/>
</dbReference>
<protein>
    <recommendedName>
        <fullName evidence="1">CN hydrolase domain-containing protein</fullName>
    </recommendedName>
</protein>
<dbReference type="AlphaFoldDB" id="A0A2W2DV16"/>
<dbReference type="CDD" id="cd07197">
    <property type="entry name" value="nitrilase"/>
    <property type="match status" value="1"/>
</dbReference>
<sequence>MAGRHPGPRGTTVIVKILLVQPPHWSPDGHANFDAVEELAGSASGDVMLLPELAGSTLPRADYLARVRELATGSGMAVVGGSHYDDSSGDGRVNRGAVFAADGSLLAEYDKAHPYGLELRSGVRPGRPGPGFELNGRRLHVLLCADLWYSASLAGRDGLDAVLVPAFSVTRWDGPAPARELWQHMSVARAYEFMTYVAVSDWHHETTYHGHPCAGVTGLADPCPTTHSGFFTGPPDAPVSAHDLDFARLEAFRSDRAERGFR</sequence>
<evidence type="ECO:0000313" key="3">
    <source>
        <dbReference type="Proteomes" id="UP000249304"/>
    </source>
</evidence>
<dbReference type="OrthoDB" id="3517850at2"/>
<comment type="caution">
    <text evidence="2">The sequence shown here is derived from an EMBL/GenBank/DDBJ whole genome shotgun (WGS) entry which is preliminary data.</text>
</comment>
<dbReference type="SUPFAM" id="SSF56317">
    <property type="entry name" value="Carbon-nitrogen hydrolase"/>
    <property type="match status" value="1"/>
</dbReference>
<dbReference type="Proteomes" id="UP000249304">
    <property type="component" value="Unassembled WGS sequence"/>
</dbReference>
<dbReference type="PROSITE" id="PS50263">
    <property type="entry name" value="CN_HYDROLASE"/>
    <property type="match status" value="1"/>
</dbReference>
<organism evidence="2 3">
    <name type="scientific">Nonomuraea aridisoli</name>
    <dbReference type="NCBI Taxonomy" id="2070368"/>
    <lineage>
        <taxon>Bacteria</taxon>
        <taxon>Bacillati</taxon>
        <taxon>Actinomycetota</taxon>
        <taxon>Actinomycetes</taxon>
        <taxon>Streptosporangiales</taxon>
        <taxon>Streptosporangiaceae</taxon>
        <taxon>Nonomuraea</taxon>
    </lineage>
</organism>
<gene>
    <name evidence="2" type="ORF">C1J01_23270</name>
</gene>
<proteinExistence type="predicted"/>
<feature type="domain" description="CN hydrolase" evidence="1">
    <location>
        <begin position="15"/>
        <end position="246"/>
    </location>
</feature>
<name>A0A2W2DV16_9ACTN</name>
<dbReference type="InterPro" id="IPR036526">
    <property type="entry name" value="C-N_Hydrolase_sf"/>
</dbReference>
<reference evidence="2 3" key="1">
    <citation type="submission" date="2018-01" db="EMBL/GenBank/DDBJ databases">
        <title>Draft genome sequence of Nonomuraea sp. KC333.</title>
        <authorList>
            <person name="Sahin N."/>
            <person name="Saygin H."/>
            <person name="Ay H."/>
        </authorList>
    </citation>
    <scope>NUCLEOTIDE SEQUENCE [LARGE SCALE GENOMIC DNA]</scope>
    <source>
        <strain evidence="2 3">KC333</strain>
    </source>
</reference>
<evidence type="ECO:0000259" key="1">
    <source>
        <dbReference type="PROSITE" id="PS50263"/>
    </source>
</evidence>
<accession>A0A2W2DV16</accession>